<comment type="cofactor">
    <cofactor evidence="2">
        <name>Mg(2+)</name>
        <dbReference type="ChEBI" id="CHEBI:18420"/>
    </cofactor>
</comment>
<dbReference type="Pfam" id="PF02951">
    <property type="entry name" value="GSH-S_N"/>
    <property type="match status" value="1"/>
</dbReference>
<keyword evidence="7 10" id="KW-0067">ATP-binding</keyword>
<evidence type="ECO:0000256" key="3">
    <source>
        <dbReference type="ARBA" id="ARBA00022598"/>
    </source>
</evidence>
<dbReference type="InterPro" id="IPR006284">
    <property type="entry name" value="Glut_synth_pro"/>
</dbReference>
<evidence type="ECO:0000256" key="2">
    <source>
        <dbReference type="ARBA" id="ARBA00001946"/>
    </source>
</evidence>
<name>A0A7H0VF63_9FLAO</name>
<dbReference type="InterPro" id="IPR016185">
    <property type="entry name" value="PreATP-grasp_dom_sf"/>
</dbReference>
<dbReference type="SUPFAM" id="SSF52440">
    <property type="entry name" value="PreATP-grasp domain"/>
    <property type="match status" value="1"/>
</dbReference>
<dbReference type="RefSeq" id="WP_210758888.1">
    <property type="nucleotide sequence ID" value="NZ_CP060139.1"/>
</dbReference>
<dbReference type="KEGG" id="chyd:H4K34_00560"/>
<dbReference type="Gene3D" id="3.30.1490.20">
    <property type="entry name" value="ATP-grasp fold, A domain"/>
    <property type="match status" value="1"/>
</dbReference>
<dbReference type="PANTHER" id="PTHR21621:SF4">
    <property type="entry name" value="GLUTATHIONE SYNTHETASE"/>
    <property type="match status" value="1"/>
</dbReference>
<dbReference type="GO" id="GO:0046872">
    <property type="term" value="F:metal ion binding"/>
    <property type="evidence" value="ECO:0007669"/>
    <property type="project" value="UniProtKB-KW"/>
</dbReference>
<dbReference type="NCBIfam" id="NF009110">
    <property type="entry name" value="PRK12458.1"/>
    <property type="match status" value="1"/>
</dbReference>
<reference evidence="12 13" key="1">
    <citation type="submission" date="2020-08" db="EMBL/GenBank/DDBJ databases">
        <title>Croceimicrobium hydrocarbonivorans gen. nov., sp. nov., a novel marine bacterium isolated from a bacterial consortium that degrades polyethylene terephthalate.</title>
        <authorList>
            <person name="Liu R."/>
        </authorList>
    </citation>
    <scope>NUCLEOTIDE SEQUENCE [LARGE SCALE GENOMIC DNA]</scope>
    <source>
        <strain evidence="12 13">A20-9</strain>
    </source>
</reference>
<evidence type="ECO:0000313" key="12">
    <source>
        <dbReference type="EMBL" id="QNR24361.1"/>
    </source>
</evidence>
<dbReference type="InterPro" id="IPR013815">
    <property type="entry name" value="ATP_grasp_subdomain_1"/>
</dbReference>
<sequence>MKICFIMYPWERVDPAQDSTIRIIHECVKRKHEVAITHAANLTIRDSVTLSLCKWIKPEEKTTNSIKAFYREVNFQTEMSPLNSFDVIFMRDNPPLDNLVLNFLDSIKDEVFIINNVNGLREANNKIYTAAYHDPDRALIPTTHVSKNLDYLLRIIQDSEQEKMIMKPLDGFGGSGVIVIEKSAMHNIRSLLDFYIHREKGKSNYVILQDYIEGAEEGDVRVIMLNGEPIGALRRRPTAGDVRSNISAGGSVEKYRLTKQDKILCKKIGEKLVKDGIYYAGLDLINGKLIEINVLSPGTLKDINRLYKVRLQEKIIDYLEKVVETRRELKDDFRPEILYDDASSES</sequence>
<evidence type="ECO:0000313" key="13">
    <source>
        <dbReference type="Proteomes" id="UP000516305"/>
    </source>
</evidence>
<evidence type="ECO:0000256" key="5">
    <source>
        <dbReference type="ARBA" id="ARBA00022723"/>
    </source>
</evidence>
<keyword evidence="3 10" id="KW-0436">Ligase</keyword>
<evidence type="ECO:0000256" key="10">
    <source>
        <dbReference type="HAMAP-Rule" id="MF_00162"/>
    </source>
</evidence>
<comment type="pathway">
    <text evidence="10">Sulfur metabolism; glutathione biosynthesis; glutathione from L-cysteine and L-glutamate: step 2/2.</text>
</comment>
<evidence type="ECO:0000256" key="8">
    <source>
        <dbReference type="ARBA" id="ARBA00022842"/>
    </source>
</evidence>
<comment type="cofactor">
    <cofactor evidence="1">
        <name>Mn(2+)</name>
        <dbReference type="ChEBI" id="CHEBI:29035"/>
    </cofactor>
</comment>
<keyword evidence="9" id="KW-0464">Manganese</keyword>
<dbReference type="UniPathway" id="UPA00142">
    <property type="reaction ID" value="UER00210"/>
</dbReference>
<dbReference type="AlphaFoldDB" id="A0A7H0VF63"/>
<keyword evidence="8" id="KW-0460">Magnesium</keyword>
<dbReference type="EMBL" id="CP060139">
    <property type="protein sequence ID" value="QNR24361.1"/>
    <property type="molecule type" value="Genomic_DNA"/>
</dbReference>
<protein>
    <recommendedName>
        <fullName evidence="10">Glutathione synthetase</fullName>
        <ecNumber evidence="10">6.3.2.3</ecNumber>
    </recommendedName>
    <alternativeName>
        <fullName evidence="10">GSH synthetase</fullName>
        <shortName evidence="10">GSH-S</shortName>
        <shortName evidence="10">GSHase</shortName>
    </alternativeName>
    <alternativeName>
        <fullName evidence="10">Glutathione synthase</fullName>
    </alternativeName>
</protein>
<evidence type="ECO:0000256" key="1">
    <source>
        <dbReference type="ARBA" id="ARBA00001936"/>
    </source>
</evidence>
<keyword evidence="5" id="KW-0479">Metal-binding</keyword>
<evidence type="ECO:0000256" key="9">
    <source>
        <dbReference type="ARBA" id="ARBA00023211"/>
    </source>
</evidence>
<feature type="domain" description="ATP-grasp" evidence="11">
    <location>
        <begin position="137"/>
        <end position="320"/>
    </location>
</feature>
<dbReference type="HAMAP" id="MF_00162">
    <property type="entry name" value="GSH_S"/>
    <property type="match status" value="1"/>
</dbReference>
<dbReference type="InterPro" id="IPR004218">
    <property type="entry name" value="GSHS_ATP-bd"/>
</dbReference>
<evidence type="ECO:0000259" key="11">
    <source>
        <dbReference type="PROSITE" id="PS50975"/>
    </source>
</evidence>
<dbReference type="GO" id="GO:0004363">
    <property type="term" value="F:glutathione synthase activity"/>
    <property type="evidence" value="ECO:0007669"/>
    <property type="project" value="UniProtKB-UniRule"/>
</dbReference>
<comment type="similarity">
    <text evidence="10">Belongs to the prokaryotic GSH synthase family.</text>
</comment>
<dbReference type="PANTHER" id="PTHR21621">
    <property type="entry name" value="RIBOSOMAL PROTEIN S6 MODIFICATION PROTEIN"/>
    <property type="match status" value="1"/>
</dbReference>
<accession>A0A7H0VF63</accession>
<keyword evidence="4 10" id="KW-0317">Glutathione biosynthesis</keyword>
<dbReference type="GO" id="GO:0005524">
    <property type="term" value="F:ATP binding"/>
    <property type="evidence" value="ECO:0007669"/>
    <property type="project" value="UniProtKB-UniRule"/>
</dbReference>
<dbReference type="InterPro" id="IPR011761">
    <property type="entry name" value="ATP-grasp"/>
</dbReference>
<dbReference type="SUPFAM" id="SSF56059">
    <property type="entry name" value="Glutathione synthetase ATP-binding domain-like"/>
    <property type="match status" value="1"/>
</dbReference>
<keyword evidence="6 10" id="KW-0547">Nucleotide-binding</keyword>
<dbReference type="NCBIfam" id="NF003573">
    <property type="entry name" value="PRK05246.1"/>
    <property type="match status" value="1"/>
</dbReference>
<dbReference type="Gene3D" id="3.40.50.20">
    <property type="match status" value="1"/>
</dbReference>
<dbReference type="Proteomes" id="UP000516305">
    <property type="component" value="Chromosome"/>
</dbReference>
<gene>
    <name evidence="10 12" type="primary">gshB</name>
    <name evidence="12" type="ORF">H4K34_00560</name>
</gene>
<dbReference type="InterPro" id="IPR004215">
    <property type="entry name" value="GSHS_N"/>
</dbReference>
<evidence type="ECO:0000256" key="4">
    <source>
        <dbReference type="ARBA" id="ARBA00022684"/>
    </source>
</evidence>
<keyword evidence="13" id="KW-1185">Reference proteome</keyword>
<evidence type="ECO:0000256" key="6">
    <source>
        <dbReference type="ARBA" id="ARBA00022741"/>
    </source>
</evidence>
<proteinExistence type="inferred from homology"/>
<dbReference type="GO" id="GO:0005737">
    <property type="term" value="C:cytoplasm"/>
    <property type="evidence" value="ECO:0007669"/>
    <property type="project" value="TreeGrafter"/>
</dbReference>
<organism evidence="12 13">
    <name type="scientific">Croceimicrobium hydrocarbonivorans</name>
    <dbReference type="NCBI Taxonomy" id="2761580"/>
    <lineage>
        <taxon>Bacteria</taxon>
        <taxon>Pseudomonadati</taxon>
        <taxon>Bacteroidota</taxon>
        <taxon>Flavobacteriia</taxon>
        <taxon>Flavobacteriales</taxon>
        <taxon>Owenweeksiaceae</taxon>
        <taxon>Croceimicrobium</taxon>
    </lineage>
</organism>
<dbReference type="Gene3D" id="3.30.470.20">
    <property type="entry name" value="ATP-grasp fold, B domain"/>
    <property type="match status" value="1"/>
</dbReference>
<dbReference type="PROSITE" id="PS50975">
    <property type="entry name" value="ATP_GRASP"/>
    <property type="match status" value="1"/>
</dbReference>
<dbReference type="EC" id="6.3.2.3" evidence="10"/>
<comment type="catalytic activity">
    <reaction evidence="10">
        <text>gamma-L-glutamyl-L-cysteine + glycine + ATP = glutathione + ADP + phosphate + H(+)</text>
        <dbReference type="Rhea" id="RHEA:13557"/>
        <dbReference type="ChEBI" id="CHEBI:15378"/>
        <dbReference type="ChEBI" id="CHEBI:30616"/>
        <dbReference type="ChEBI" id="CHEBI:43474"/>
        <dbReference type="ChEBI" id="CHEBI:57305"/>
        <dbReference type="ChEBI" id="CHEBI:57925"/>
        <dbReference type="ChEBI" id="CHEBI:58173"/>
        <dbReference type="ChEBI" id="CHEBI:456216"/>
        <dbReference type="EC" id="6.3.2.3"/>
    </reaction>
</comment>
<evidence type="ECO:0000256" key="7">
    <source>
        <dbReference type="ARBA" id="ARBA00022840"/>
    </source>
</evidence>
<dbReference type="Pfam" id="PF02955">
    <property type="entry name" value="GSH-S_ATP"/>
    <property type="match status" value="1"/>
</dbReference>